<sequence length="438" mass="48063">MLIKKHTAARCQKTLFWQRAVLCLIWLFFITHKIGALSVNADAAGHGGILYTDDSGTITFHGANVQSELDFTSGYIAADFSFGQINASHEIFSGNLWMLQGGVTYGIQIPQFYDAAVSLHLAGGLISSKKIGIAADEKSFQNDGISGGDFYCSLPVSFNFARIGECIVEPFFCTFELSFGEGDCYYFYGKPDVPGLRFGGVSVKAGNADVKSGRHCFSGLYGTFNAALLTSENVPIADMDAWFCAGMYNVVWEKRTEKARLLQFMPSVGYAYASSDIAVYCDTTNIPDWKFLYWPYRAVNIDGFINFHTVYCGASVSSVGKIFSCSFLVAAAFFPSNSTNMRMVQSYKQNWLYDGRTVVSYPDCSNFFDNILLLCNMEATFNVKKFSICVQKKIPFLFSLGSSKETAGTSDSHGASDLSLRTVLLSGLSISLRFCGGT</sequence>
<protein>
    <submittedName>
        <fullName evidence="1">Uncharacterized protein</fullName>
    </submittedName>
</protein>
<name>F4LLJ9_TREBD</name>
<dbReference type="STRING" id="906968.Trebr_1235"/>
<dbReference type="HOGENOM" id="CLU_625471_0_0_12"/>
<keyword evidence="2" id="KW-1185">Reference proteome</keyword>
<dbReference type="Proteomes" id="UP000006546">
    <property type="component" value="Chromosome"/>
</dbReference>
<reference evidence="2" key="1">
    <citation type="submission" date="2011-04" db="EMBL/GenBank/DDBJ databases">
        <title>The complete genome of Treponema brennaborense DSM 12168.</title>
        <authorList>
            <person name="Lucas S."/>
            <person name="Han J."/>
            <person name="Lapidus A."/>
            <person name="Bruce D."/>
            <person name="Goodwin L."/>
            <person name="Pitluck S."/>
            <person name="Peters L."/>
            <person name="Kyrpides N."/>
            <person name="Mavromatis K."/>
            <person name="Ivanova N."/>
            <person name="Mikhailova N."/>
            <person name="Pagani I."/>
            <person name="Teshima H."/>
            <person name="Detter J.C."/>
            <person name="Tapia R."/>
            <person name="Han C."/>
            <person name="Land M."/>
            <person name="Hauser L."/>
            <person name="Markowitz V."/>
            <person name="Cheng J.-F."/>
            <person name="Hugenholtz P."/>
            <person name="Woyke T."/>
            <person name="Wu D."/>
            <person name="Gronow S."/>
            <person name="Wellnitz S."/>
            <person name="Brambilla E."/>
            <person name="Klenk H.-P."/>
            <person name="Eisen J.A."/>
        </authorList>
    </citation>
    <scope>NUCLEOTIDE SEQUENCE [LARGE SCALE GENOMIC DNA]</scope>
    <source>
        <strain evidence="2">DSM 12168 / CIP 105900 / DD5/3</strain>
    </source>
</reference>
<dbReference type="KEGG" id="tbe:Trebr_1235"/>
<proteinExistence type="predicted"/>
<dbReference type="RefSeq" id="WP_013758370.1">
    <property type="nucleotide sequence ID" value="NC_015500.1"/>
</dbReference>
<organism evidence="1 2">
    <name type="scientific">Treponema brennaborense (strain DSM 12168 / CIP 105900 / DD5/3)</name>
    <dbReference type="NCBI Taxonomy" id="906968"/>
    <lineage>
        <taxon>Bacteria</taxon>
        <taxon>Pseudomonadati</taxon>
        <taxon>Spirochaetota</taxon>
        <taxon>Spirochaetia</taxon>
        <taxon>Spirochaetales</taxon>
        <taxon>Treponemataceae</taxon>
        <taxon>Treponema</taxon>
    </lineage>
</organism>
<dbReference type="AlphaFoldDB" id="F4LLJ9"/>
<accession>F4LLJ9</accession>
<dbReference type="EMBL" id="CP002696">
    <property type="protein sequence ID" value="AEE16663.1"/>
    <property type="molecule type" value="Genomic_DNA"/>
</dbReference>
<evidence type="ECO:0000313" key="1">
    <source>
        <dbReference type="EMBL" id="AEE16663.1"/>
    </source>
</evidence>
<evidence type="ECO:0000313" key="2">
    <source>
        <dbReference type="Proteomes" id="UP000006546"/>
    </source>
</evidence>
<gene>
    <name evidence="1" type="ordered locus">Trebr_1235</name>
</gene>